<feature type="compositionally biased region" description="Pro residues" evidence="1">
    <location>
        <begin position="90"/>
        <end position="100"/>
    </location>
</feature>
<feature type="region of interest" description="Disordered" evidence="1">
    <location>
        <begin position="87"/>
        <end position="139"/>
    </location>
</feature>
<evidence type="ECO:0008006" key="4">
    <source>
        <dbReference type="Google" id="ProtNLM"/>
    </source>
</evidence>
<accession>A0A9D4ELE1</accession>
<dbReference type="EMBL" id="JAIWYP010000008">
    <property type="protein sequence ID" value="KAH3780077.1"/>
    <property type="molecule type" value="Genomic_DNA"/>
</dbReference>
<comment type="caution">
    <text evidence="2">The sequence shown here is derived from an EMBL/GenBank/DDBJ whole genome shotgun (WGS) entry which is preliminary data.</text>
</comment>
<dbReference type="InterPro" id="IPR053040">
    <property type="entry name" value="LRR-containing_protein_71"/>
</dbReference>
<protein>
    <recommendedName>
        <fullName evidence="4">Leucine-rich repeat-containing protein 71</fullName>
    </recommendedName>
</protein>
<feature type="region of interest" description="Disordered" evidence="1">
    <location>
        <begin position="38"/>
        <end position="57"/>
    </location>
</feature>
<evidence type="ECO:0000313" key="2">
    <source>
        <dbReference type="EMBL" id="KAH3780077.1"/>
    </source>
</evidence>
<dbReference type="SMART" id="SM00368">
    <property type="entry name" value="LRR_RI"/>
    <property type="match status" value="5"/>
</dbReference>
<feature type="compositionally biased region" description="Basic and acidic residues" evidence="1">
    <location>
        <begin position="38"/>
        <end position="48"/>
    </location>
</feature>
<reference evidence="2" key="2">
    <citation type="submission" date="2020-11" db="EMBL/GenBank/DDBJ databases">
        <authorList>
            <person name="McCartney M.A."/>
            <person name="Auch B."/>
            <person name="Kono T."/>
            <person name="Mallez S."/>
            <person name="Becker A."/>
            <person name="Gohl D.M."/>
            <person name="Silverstein K.A.T."/>
            <person name="Koren S."/>
            <person name="Bechman K.B."/>
            <person name="Herman A."/>
            <person name="Abrahante J.E."/>
            <person name="Garbe J."/>
        </authorList>
    </citation>
    <scope>NUCLEOTIDE SEQUENCE</scope>
    <source>
        <strain evidence="2">Duluth1</strain>
        <tissue evidence="2">Whole animal</tissue>
    </source>
</reference>
<dbReference type="SUPFAM" id="SSF52047">
    <property type="entry name" value="RNI-like"/>
    <property type="match status" value="1"/>
</dbReference>
<evidence type="ECO:0000313" key="3">
    <source>
        <dbReference type="Proteomes" id="UP000828390"/>
    </source>
</evidence>
<sequence length="611" mass="67092">MPRSVRSARSNSICSNISDGERNARVELLASRVKMGKKVEKSLTKDKNPSAINQDEVDSNKALEPYVCTGNFGADFTELCRRGNMSYTPPVLPRPKPPAPVTQQEASPVKGAGKDKGKVSATQPEPETEENHDDGESADALPKTFALKDKFEYFKPCIQVEMEEKHEIVTEIFIRGWKIDVPMMDILTQCWQSTDKLHSINLWNTGLNSETLHMLANIIPNCPNIKNVTLDGNTVEDENWFELIVEESPIQNLSLRHCGITDKGAIMIGRCLGSAKRGNKTLLSLNLSNNKIGDEGVKEIAQGLRLNRTLLSLSLASNHVGDQGVIKLSEVLSKFPLTHEEVVERRRQQSDRASPDRNKSPPLSRRADSKDRPGSVRSNTHADKKKMPNISAKGKKDPKGGKEEKEEKHDKAAAKGGKKEKEEKPAAKKETLKVPPGHGHRPNSPKHESSTGSTVGGRNSGASLAPDAKGKKGGKPVKGQGKATAQELETSDSPEFINPLLEGGDVIDGQLWVAGNRVLINLNLSRNNVGEHGLSALLTALKYQRSIVMDSHSSGTGLMRLLVGRSRHELNSLSKLRREHEQELVHTINDYMLPKDPFYKPPPATPDVTDS</sequence>
<feature type="compositionally biased region" description="Acidic residues" evidence="1">
    <location>
        <begin position="126"/>
        <end position="137"/>
    </location>
</feature>
<proteinExistence type="predicted"/>
<dbReference type="PANTHER" id="PTHR46984:SF1">
    <property type="entry name" value="LEUCINE-RICH REPEAT-CONTAINING PROTEIN 71"/>
    <property type="match status" value="1"/>
</dbReference>
<dbReference type="Gene3D" id="3.80.10.10">
    <property type="entry name" value="Ribonuclease Inhibitor"/>
    <property type="match status" value="1"/>
</dbReference>
<dbReference type="PANTHER" id="PTHR46984">
    <property type="entry name" value="LEUCINE-RICH REPEAT-CONTAINING PROTEIN 71"/>
    <property type="match status" value="1"/>
</dbReference>
<gene>
    <name evidence="2" type="ORF">DPMN_157887</name>
</gene>
<reference evidence="2" key="1">
    <citation type="journal article" date="2019" name="bioRxiv">
        <title>The Genome of the Zebra Mussel, Dreissena polymorpha: A Resource for Invasive Species Research.</title>
        <authorList>
            <person name="McCartney M.A."/>
            <person name="Auch B."/>
            <person name="Kono T."/>
            <person name="Mallez S."/>
            <person name="Zhang Y."/>
            <person name="Obille A."/>
            <person name="Becker A."/>
            <person name="Abrahante J.E."/>
            <person name="Garbe J."/>
            <person name="Badalamenti J.P."/>
            <person name="Herman A."/>
            <person name="Mangelson H."/>
            <person name="Liachko I."/>
            <person name="Sullivan S."/>
            <person name="Sone E.D."/>
            <person name="Koren S."/>
            <person name="Silverstein K.A.T."/>
            <person name="Beckman K.B."/>
            <person name="Gohl D.M."/>
        </authorList>
    </citation>
    <scope>NUCLEOTIDE SEQUENCE</scope>
    <source>
        <strain evidence="2">Duluth1</strain>
        <tissue evidence="2">Whole animal</tissue>
    </source>
</reference>
<dbReference type="InterPro" id="IPR001611">
    <property type="entry name" value="Leu-rich_rpt"/>
</dbReference>
<feature type="compositionally biased region" description="Basic and acidic residues" evidence="1">
    <location>
        <begin position="342"/>
        <end position="386"/>
    </location>
</feature>
<keyword evidence="3" id="KW-1185">Reference proteome</keyword>
<dbReference type="AlphaFoldDB" id="A0A9D4ELE1"/>
<feature type="compositionally biased region" description="Basic and acidic residues" evidence="1">
    <location>
        <begin position="394"/>
        <end position="432"/>
    </location>
</feature>
<dbReference type="InterPro" id="IPR032675">
    <property type="entry name" value="LRR_dom_sf"/>
</dbReference>
<evidence type="ECO:0000256" key="1">
    <source>
        <dbReference type="SAM" id="MobiDB-lite"/>
    </source>
</evidence>
<feature type="region of interest" description="Disordered" evidence="1">
    <location>
        <begin position="342"/>
        <end position="491"/>
    </location>
</feature>
<name>A0A9D4ELE1_DREPO</name>
<dbReference type="Proteomes" id="UP000828390">
    <property type="component" value="Unassembled WGS sequence"/>
</dbReference>
<dbReference type="Pfam" id="PF13516">
    <property type="entry name" value="LRR_6"/>
    <property type="match status" value="3"/>
</dbReference>
<organism evidence="2 3">
    <name type="scientific">Dreissena polymorpha</name>
    <name type="common">Zebra mussel</name>
    <name type="synonym">Mytilus polymorpha</name>
    <dbReference type="NCBI Taxonomy" id="45954"/>
    <lineage>
        <taxon>Eukaryota</taxon>
        <taxon>Metazoa</taxon>
        <taxon>Spiralia</taxon>
        <taxon>Lophotrochozoa</taxon>
        <taxon>Mollusca</taxon>
        <taxon>Bivalvia</taxon>
        <taxon>Autobranchia</taxon>
        <taxon>Heteroconchia</taxon>
        <taxon>Euheterodonta</taxon>
        <taxon>Imparidentia</taxon>
        <taxon>Neoheterodontei</taxon>
        <taxon>Myida</taxon>
        <taxon>Dreissenoidea</taxon>
        <taxon>Dreissenidae</taxon>
        <taxon>Dreissena</taxon>
    </lineage>
</organism>